<dbReference type="AlphaFoldDB" id="A0A1H8Y5C4"/>
<accession>A0A1H8Y5C4</accession>
<dbReference type="InterPro" id="IPR010982">
    <property type="entry name" value="Lambda_DNA-bd_dom_sf"/>
</dbReference>
<feature type="domain" description="MmyB-like transcription regulator ligand binding" evidence="1">
    <location>
        <begin position="108"/>
        <end position="271"/>
    </location>
</feature>
<dbReference type="PANTHER" id="PTHR35010">
    <property type="entry name" value="BLL4672 PROTEIN-RELATED"/>
    <property type="match status" value="1"/>
</dbReference>
<sequence length="277" mass="31921">MDNEKQRYRELGDFLKSRRAKILPAQVGLPEGIRRRTPGLRREEVASLSGIGLTWYTWIEQGRPIQISSQILESLARTLMLDRHETKHLYTLAQHTPPVGFPICNDPVNPMLQHVLDNLEFSPATIVDVRFNVISWNRAAAKIVFDYGKINASKRNLLRIMFTNEEYKKAMADWEFTAQAMLACFRTAYANFVGNPWIEDFINELRSESKEFDSWWSMHDIQKEEGVLKIINHPVLGQLKFEFTSYAVLSDSNLKLSVLTSIPGSATEEKIKQFLSR</sequence>
<keyword evidence="3" id="KW-1185">Reference proteome</keyword>
<dbReference type="Pfam" id="PF17765">
    <property type="entry name" value="MLTR_LBD"/>
    <property type="match status" value="1"/>
</dbReference>
<dbReference type="GO" id="GO:0003677">
    <property type="term" value="F:DNA binding"/>
    <property type="evidence" value="ECO:0007669"/>
    <property type="project" value="InterPro"/>
</dbReference>
<dbReference type="InterPro" id="IPR041413">
    <property type="entry name" value="MLTR_LBD"/>
</dbReference>
<evidence type="ECO:0000313" key="2">
    <source>
        <dbReference type="EMBL" id="SEP47319.1"/>
    </source>
</evidence>
<dbReference type="InterPro" id="IPR001387">
    <property type="entry name" value="Cro/C1-type_HTH"/>
</dbReference>
<evidence type="ECO:0000313" key="3">
    <source>
        <dbReference type="Proteomes" id="UP000198847"/>
    </source>
</evidence>
<dbReference type="Gene3D" id="3.30.450.180">
    <property type="match status" value="1"/>
</dbReference>
<organism evidence="2 3">
    <name type="scientific">Propionispora vibrioides</name>
    <dbReference type="NCBI Taxonomy" id="112903"/>
    <lineage>
        <taxon>Bacteria</taxon>
        <taxon>Bacillati</taxon>
        <taxon>Bacillota</taxon>
        <taxon>Negativicutes</taxon>
        <taxon>Selenomonadales</taxon>
        <taxon>Sporomusaceae</taxon>
        <taxon>Propionispora</taxon>
    </lineage>
</organism>
<name>A0A1H8Y5C4_9FIRM</name>
<proteinExistence type="predicted"/>
<dbReference type="Pfam" id="PF13560">
    <property type="entry name" value="HTH_31"/>
    <property type="match status" value="1"/>
</dbReference>
<dbReference type="STRING" id="112903.SAMN04490178_1446"/>
<reference evidence="2 3" key="1">
    <citation type="submission" date="2016-10" db="EMBL/GenBank/DDBJ databases">
        <authorList>
            <person name="de Groot N.N."/>
        </authorList>
    </citation>
    <scope>NUCLEOTIDE SEQUENCE [LARGE SCALE GENOMIC DNA]</scope>
    <source>
        <strain evidence="2 3">DSM 13305</strain>
    </source>
</reference>
<dbReference type="CDD" id="cd00093">
    <property type="entry name" value="HTH_XRE"/>
    <property type="match status" value="1"/>
</dbReference>
<protein>
    <submittedName>
        <fullName evidence="2">Helix-turn-helix domain-containing protein</fullName>
    </submittedName>
</protein>
<dbReference type="EMBL" id="FODY01000044">
    <property type="protein sequence ID" value="SEP47319.1"/>
    <property type="molecule type" value="Genomic_DNA"/>
</dbReference>
<gene>
    <name evidence="2" type="ORF">SAMN04490178_1446</name>
</gene>
<dbReference type="OrthoDB" id="5346389at2"/>
<evidence type="ECO:0000259" key="1">
    <source>
        <dbReference type="Pfam" id="PF17765"/>
    </source>
</evidence>
<dbReference type="Gene3D" id="1.10.260.40">
    <property type="entry name" value="lambda repressor-like DNA-binding domains"/>
    <property type="match status" value="1"/>
</dbReference>
<dbReference type="Proteomes" id="UP000198847">
    <property type="component" value="Unassembled WGS sequence"/>
</dbReference>
<dbReference type="RefSeq" id="WP_091752307.1">
    <property type="nucleotide sequence ID" value="NZ_FODY01000044.1"/>
</dbReference>